<organism evidence="4 5">
    <name type="scientific">Triangularia verruculosa</name>
    <dbReference type="NCBI Taxonomy" id="2587418"/>
    <lineage>
        <taxon>Eukaryota</taxon>
        <taxon>Fungi</taxon>
        <taxon>Dikarya</taxon>
        <taxon>Ascomycota</taxon>
        <taxon>Pezizomycotina</taxon>
        <taxon>Sordariomycetes</taxon>
        <taxon>Sordariomycetidae</taxon>
        <taxon>Sordariales</taxon>
        <taxon>Podosporaceae</taxon>
        <taxon>Triangularia</taxon>
    </lineage>
</organism>
<protein>
    <recommendedName>
        <fullName evidence="6">Ribosomal protein L34</fullName>
    </recommendedName>
</protein>
<dbReference type="GO" id="GO:0003735">
    <property type="term" value="F:structural constituent of ribosome"/>
    <property type="evidence" value="ECO:0007669"/>
    <property type="project" value="InterPro"/>
</dbReference>
<evidence type="ECO:0000256" key="1">
    <source>
        <dbReference type="ARBA" id="ARBA00010111"/>
    </source>
</evidence>
<dbReference type="PANTHER" id="PTHR14503">
    <property type="entry name" value="MITOCHONDRIAL RIBOSOMAL PROTEIN 34 FAMILY MEMBER"/>
    <property type="match status" value="1"/>
</dbReference>
<dbReference type="Gene3D" id="1.10.287.3980">
    <property type="match status" value="1"/>
</dbReference>
<reference evidence="4" key="2">
    <citation type="submission" date="2023-05" db="EMBL/GenBank/DDBJ databases">
        <authorList>
            <consortium name="Lawrence Berkeley National Laboratory"/>
            <person name="Steindorff A."/>
            <person name="Hensen N."/>
            <person name="Bonometti L."/>
            <person name="Westerberg I."/>
            <person name="Brannstrom I.O."/>
            <person name="Guillou S."/>
            <person name="Cros-Aarteil S."/>
            <person name="Calhoun S."/>
            <person name="Haridas S."/>
            <person name="Kuo A."/>
            <person name="Mondo S."/>
            <person name="Pangilinan J."/>
            <person name="Riley R."/>
            <person name="Labutti K."/>
            <person name="Andreopoulos B."/>
            <person name="Lipzen A."/>
            <person name="Chen C."/>
            <person name="Yanf M."/>
            <person name="Daum C."/>
            <person name="Ng V."/>
            <person name="Clum A."/>
            <person name="Ohm R."/>
            <person name="Martin F."/>
            <person name="Silar P."/>
            <person name="Natvig D."/>
            <person name="Lalanne C."/>
            <person name="Gautier V."/>
            <person name="Ament-Velasquez S.L."/>
            <person name="Kruys A."/>
            <person name="Hutchinson M.I."/>
            <person name="Powell A.J."/>
            <person name="Barry K."/>
            <person name="Miller A.N."/>
            <person name="Grigoriev I.V."/>
            <person name="Debuchy R."/>
            <person name="Gladieux P."/>
            <person name="Thoren M.H."/>
            <person name="Johannesson H."/>
        </authorList>
    </citation>
    <scope>NUCLEOTIDE SEQUENCE</scope>
    <source>
        <strain evidence="4">CBS 315.58</strain>
    </source>
</reference>
<evidence type="ECO:0000256" key="2">
    <source>
        <dbReference type="ARBA" id="ARBA00022980"/>
    </source>
</evidence>
<keyword evidence="2" id="KW-0689">Ribosomal protein</keyword>
<dbReference type="GO" id="GO:0006412">
    <property type="term" value="P:translation"/>
    <property type="evidence" value="ECO:0007669"/>
    <property type="project" value="InterPro"/>
</dbReference>
<comment type="caution">
    <text evidence="4">The sequence shown here is derived from an EMBL/GenBank/DDBJ whole genome shotgun (WGS) entry which is preliminary data.</text>
</comment>
<dbReference type="InterPro" id="IPR000271">
    <property type="entry name" value="Ribosomal_bL34"/>
</dbReference>
<reference evidence="4" key="1">
    <citation type="journal article" date="2023" name="Mol. Phylogenet. Evol.">
        <title>Genome-scale phylogeny and comparative genomics of the fungal order Sordariales.</title>
        <authorList>
            <person name="Hensen N."/>
            <person name="Bonometti L."/>
            <person name="Westerberg I."/>
            <person name="Brannstrom I.O."/>
            <person name="Guillou S."/>
            <person name="Cros-Aarteil S."/>
            <person name="Calhoun S."/>
            <person name="Haridas S."/>
            <person name="Kuo A."/>
            <person name="Mondo S."/>
            <person name="Pangilinan J."/>
            <person name="Riley R."/>
            <person name="LaButti K."/>
            <person name="Andreopoulos B."/>
            <person name="Lipzen A."/>
            <person name="Chen C."/>
            <person name="Yan M."/>
            <person name="Daum C."/>
            <person name="Ng V."/>
            <person name="Clum A."/>
            <person name="Steindorff A."/>
            <person name="Ohm R.A."/>
            <person name="Martin F."/>
            <person name="Silar P."/>
            <person name="Natvig D.O."/>
            <person name="Lalanne C."/>
            <person name="Gautier V."/>
            <person name="Ament-Velasquez S.L."/>
            <person name="Kruys A."/>
            <person name="Hutchinson M.I."/>
            <person name="Powell A.J."/>
            <person name="Barry K."/>
            <person name="Miller A.N."/>
            <person name="Grigoriev I.V."/>
            <person name="Debuchy R."/>
            <person name="Gladieux P."/>
            <person name="Hiltunen Thoren M."/>
            <person name="Johannesson H."/>
        </authorList>
    </citation>
    <scope>NUCLEOTIDE SEQUENCE</scope>
    <source>
        <strain evidence="4">CBS 315.58</strain>
    </source>
</reference>
<dbReference type="GO" id="GO:0005762">
    <property type="term" value="C:mitochondrial large ribosomal subunit"/>
    <property type="evidence" value="ECO:0007669"/>
    <property type="project" value="TreeGrafter"/>
</dbReference>
<evidence type="ECO:0000313" key="5">
    <source>
        <dbReference type="Proteomes" id="UP001303160"/>
    </source>
</evidence>
<sequence>MVKITLSSVFRTALRPTASVPKCTAARSFSSLPTLRPTLTPTPSAFRAPSQTLLSRGPILQQSPSPTTEGAAVLDLISSTSISSNPAMQSMQVRCGPRPTMANASRLVQKRRHGFLSRIKTKNGRKTLARRRAAGRRRLSA</sequence>
<dbReference type="Proteomes" id="UP001303160">
    <property type="component" value="Unassembled WGS sequence"/>
</dbReference>
<gene>
    <name evidence="4" type="ORF">QBC40DRAFT_345904</name>
</gene>
<dbReference type="NCBIfam" id="TIGR01030">
    <property type="entry name" value="rpmH_bact"/>
    <property type="match status" value="1"/>
</dbReference>
<proteinExistence type="inferred from homology"/>
<keyword evidence="5" id="KW-1185">Reference proteome</keyword>
<keyword evidence="3" id="KW-0687">Ribonucleoprotein</keyword>
<evidence type="ECO:0008006" key="6">
    <source>
        <dbReference type="Google" id="ProtNLM"/>
    </source>
</evidence>
<dbReference type="Pfam" id="PF00468">
    <property type="entry name" value="Ribosomal_L34"/>
    <property type="match status" value="1"/>
</dbReference>
<evidence type="ECO:0000256" key="3">
    <source>
        <dbReference type="ARBA" id="ARBA00023274"/>
    </source>
</evidence>
<dbReference type="AlphaFoldDB" id="A0AAN7AY16"/>
<dbReference type="EMBL" id="MU863886">
    <property type="protein sequence ID" value="KAK4203813.1"/>
    <property type="molecule type" value="Genomic_DNA"/>
</dbReference>
<comment type="similarity">
    <text evidence="1">Belongs to the bacterial ribosomal protein bL34 family.</text>
</comment>
<evidence type="ECO:0000313" key="4">
    <source>
        <dbReference type="EMBL" id="KAK4203813.1"/>
    </source>
</evidence>
<dbReference type="PANTHER" id="PTHR14503:SF4">
    <property type="entry name" value="LARGE RIBOSOMAL SUBUNIT PROTEIN BL34M"/>
    <property type="match status" value="1"/>
</dbReference>
<name>A0AAN7AY16_9PEZI</name>
<accession>A0AAN7AY16</accession>